<comment type="subcellular location">
    <subcellularLocation>
        <location evidence="1">Secreted</location>
    </subcellularLocation>
</comment>
<dbReference type="InterPro" id="IPR036852">
    <property type="entry name" value="Peptidase_S8/S53_dom_sf"/>
</dbReference>
<gene>
    <name evidence="4" type="ORF">CURHAP_LOCUS20022</name>
</gene>
<dbReference type="EMBL" id="CAEKDK010000003">
    <property type="protein sequence ID" value="CAB4273016.1"/>
    <property type="molecule type" value="Genomic_DNA"/>
</dbReference>
<dbReference type="PANTHER" id="PTHR10795">
    <property type="entry name" value="PROPROTEIN CONVERTASE SUBTILISIN/KEXIN"/>
    <property type="match status" value="1"/>
</dbReference>
<evidence type="ECO:0000313" key="4">
    <source>
        <dbReference type="EMBL" id="CAB4273016.1"/>
    </source>
</evidence>
<dbReference type="AlphaFoldDB" id="A0A6J5U9A7"/>
<dbReference type="GO" id="GO:0006508">
    <property type="term" value="P:proteolysis"/>
    <property type="evidence" value="ECO:0007669"/>
    <property type="project" value="InterPro"/>
</dbReference>
<evidence type="ECO:0000313" key="5">
    <source>
        <dbReference type="Proteomes" id="UP000507222"/>
    </source>
</evidence>
<protein>
    <recommendedName>
        <fullName evidence="6">Inhibitor I9 domain-containing protein</fullName>
    </recommendedName>
</protein>
<sequence length="250" mass="28420">MPPQISGNDVFLSRTLKKWLFKVLMNNMEKTGEDNYIKMKPYLLQYDVIDNDRLHRTHKNMKRLNDLQGFSAVLSSYKLHALKKHRGFIYAIHERITTSATTYTPKQYLSLVQSPTSKYGEDVIIGVIDSGIWPKQPSFQDHRISTKPAISYKWKGSCGQEFNSSLCNFKLVGAKYFNKGNYVDKVSFLGYGHGTASSIAIRAMLEMCKLQSFSSSCFPFSVQEHSFVYLKSQHGIKSSGCDLRLGVVQS</sequence>
<evidence type="ECO:0008006" key="6">
    <source>
        <dbReference type="Google" id="ProtNLM"/>
    </source>
</evidence>
<evidence type="ECO:0000256" key="2">
    <source>
        <dbReference type="ARBA" id="ARBA00011073"/>
    </source>
</evidence>
<reference evidence="4 5" key="1">
    <citation type="submission" date="2020-05" db="EMBL/GenBank/DDBJ databases">
        <authorList>
            <person name="Campoy J."/>
            <person name="Schneeberger K."/>
            <person name="Spophaly S."/>
        </authorList>
    </citation>
    <scope>NUCLEOTIDE SEQUENCE [LARGE SCALE GENOMIC DNA]</scope>
    <source>
        <strain evidence="4">PruArmRojPasFocal</strain>
    </source>
</reference>
<comment type="similarity">
    <text evidence="2">Belongs to the peptidase S8 family.</text>
</comment>
<dbReference type="InterPro" id="IPR045051">
    <property type="entry name" value="SBT"/>
</dbReference>
<dbReference type="GO" id="GO:0004252">
    <property type="term" value="F:serine-type endopeptidase activity"/>
    <property type="evidence" value="ECO:0007669"/>
    <property type="project" value="InterPro"/>
</dbReference>
<evidence type="ECO:0000256" key="1">
    <source>
        <dbReference type="ARBA" id="ARBA00004613"/>
    </source>
</evidence>
<dbReference type="SUPFAM" id="SSF52743">
    <property type="entry name" value="Subtilisin-like"/>
    <property type="match status" value="1"/>
</dbReference>
<keyword evidence="3" id="KW-0732">Signal</keyword>
<evidence type="ECO:0000256" key="3">
    <source>
        <dbReference type="ARBA" id="ARBA00022729"/>
    </source>
</evidence>
<dbReference type="Proteomes" id="UP000507222">
    <property type="component" value="Unassembled WGS sequence"/>
</dbReference>
<proteinExistence type="inferred from homology"/>
<dbReference type="Gene3D" id="3.40.50.200">
    <property type="entry name" value="Peptidase S8/S53 domain"/>
    <property type="match status" value="1"/>
</dbReference>
<dbReference type="GO" id="GO:0005576">
    <property type="term" value="C:extracellular region"/>
    <property type="evidence" value="ECO:0007669"/>
    <property type="project" value="UniProtKB-SubCell"/>
</dbReference>
<accession>A0A6J5U9A7</accession>
<name>A0A6J5U9A7_PRUAR</name>
<organism evidence="4 5">
    <name type="scientific">Prunus armeniaca</name>
    <name type="common">Apricot</name>
    <name type="synonym">Armeniaca vulgaris</name>
    <dbReference type="NCBI Taxonomy" id="36596"/>
    <lineage>
        <taxon>Eukaryota</taxon>
        <taxon>Viridiplantae</taxon>
        <taxon>Streptophyta</taxon>
        <taxon>Embryophyta</taxon>
        <taxon>Tracheophyta</taxon>
        <taxon>Spermatophyta</taxon>
        <taxon>Magnoliopsida</taxon>
        <taxon>eudicotyledons</taxon>
        <taxon>Gunneridae</taxon>
        <taxon>Pentapetalae</taxon>
        <taxon>rosids</taxon>
        <taxon>fabids</taxon>
        <taxon>Rosales</taxon>
        <taxon>Rosaceae</taxon>
        <taxon>Amygdaloideae</taxon>
        <taxon>Amygdaleae</taxon>
        <taxon>Prunus</taxon>
    </lineage>
</organism>